<evidence type="ECO:0000256" key="8">
    <source>
        <dbReference type="ARBA" id="ARBA00023242"/>
    </source>
</evidence>
<feature type="region of interest" description="Disordered" evidence="9">
    <location>
        <begin position="233"/>
        <end position="269"/>
    </location>
</feature>
<evidence type="ECO:0000256" key="1">
    <source>
        <dbReference type="ARBA" id="ARBA00004123"/>
    </source>
</evidence>
<feature type="region of interest" description="Disordered" evidence="9">
    <location>
        <begin position="1"/>
        <end position="37"/>
    </location>
</feature>
<feature type="compositionally biased region" description="Polar residues" evidence="9">
    <location>
        <begin position="149"/>
        <end position="162"/>
    </location>
</feature>
<organism evidence="11 12">
    <name type="scientific">Orchesella dallaii</name>
    <dbReference type="NCBI Taxonomy" id="48710"/>
    <lineage>
        <taxon>Eukaryota</taxon>
        <taxon>Metazoa</taxon>
        <taxon>Ecdysozoa</taxon>
        <taxon>Arthropoda</taxon>
        <taxon>Hexapoda</taxon>
        <taxon>Collembola</taxon>
        <taxon>Entomobryomorpha</taxon>
        <taxon>Entomobryoidea</taxon>
        <taxon>Orchesellidae</taxon>
        <taxon>Orchesellinae</taxon>
        <taxon>Orchesella</taxon>
    </lineage>
</organism>
<keyword evidence="6" id="KW-0010">Activator</keyword>
<feature type="domain" description="Cysteine/serine-rich nuclear protein N-terminal" evidence="10">
    <location>
        <begin position="587"/>
        <end position="817"/>
    </location>
</feature>
<evidence type="ECO:0000256" key="5">
    <source>
        <dbReference type="ARBA" id="ARBA00023125"/>
    </source>
</evidence>
<evidence type="ECO:0000256" key="4">
    <source>
        <dbReference type="ARBA" id="ARBA00023015"/>
    </source>
</evidence>
<gene>
    <name evidence="11" type="ORF">ODALV1_LOCUS1141</name>
</gene>
<proteinExistence type="inferred from homology"/>
<keyword evidence="7" id="KW-0804">Transcription</keyword>
<accession>A0ABP1PP56</accession>
<sequence>MERTESGKDCGESRTDIENENQPLSPSLHSTVNDSTPFANCNVSEIDPSVSSVMGSIVTQVEANASLEGSNCVVEEQKFSDDKSGCQLTLRFSNSNGVESLPEEKEVECQENEQVAEANSKAGGELKGEELLVEENSSDCHKTGEIETLGTSSSTHQKATTLSPKGDEKPGKDGKSSKKSVATIYLPASPTMSTMTKNKTGGASSSVKEGGKIKASLNISRIKNTMKALQSIPLSSSPIPSPKSVSSTSSYIDQDSCSPRPHMCSSNESESNYYPEAAIVVNSNSNSSPIICLDVTDEQNTSTTSTVHETSLLVQHNDPAAVLDSGIAPIIAAIDEETQSSSDALFFPNGEIVQNVQNSLPSNSLSSPLNAAIILTDSLPFPEDKIDNDSSCKPLVAVVTDEDTQSLPGAIHEEGVAAAVESVGLESQNNSLNTSIGPSDKTVLEWRDETCMLQGLIEESNRMAASSAVTVGATAYSLPDGFATPHTLPMPPTPVVITTTTISASEFTVNHNNNNVEEKTESLHELSLPVSLLINTEASSSSSKCGGETPRADPPHSPPKVVPSTRSSLKRRSDSTDLDECLQPKRKRRSIQFDGVTVYYFPRAQGFTCVPSQGGSTLGMSSRHAFVKKFSLTEHATEQRRVHRQMLVKMRQQNLSQNQSQSQPSPAEDSVLNEEEALPVANTQTQSSDDSDSHEEESDSDLDVDVDNYYFLQPVPTRQRRVLLREAGVRKIDSVEKDECREIRTSRESCGCSCKTYCDPDSCSCAQAGIKCQVDRLNFPCGCTRDGCGNQNGRIEFNPIRVRTHFIHTLMRIELEKKHNEQMAGSLHSNGTHAPLRTHLMQNSVHHHPMMPNGGNNLGQESTNYMMTTPPTHPHHHLQQQQALKAHCSQQQPQWGNEMVHNIAEDPIRSYYKVEDSTTNQQQQQDNNVQYKYNGNLVRDVSFSVGIEVESCVNNGNFTNVHYGSRPPMNMDGINPPAGVPDHGFAPHEELRSREDSLDLYSTFRDDSYSENSDDFSNESGEGNRFTPALGAPLHTVNQIGMTFPGSHPQQQQQLSMHSTNVYPETDYFNVNHGSNQLHTDPTSHYHGHNTSTNPMGHQAYQHPQAPYGRQHDAQQFPLASIPPQEMYSTKPSDFINGYHTHAHPNPGVTSSCIYTSSSQQQHLMSSSQMPPTPQQPPIPMCQQMPPTPQPQSMCQQMPPTPQHLNTLGFHQGAAGSLLEGVGGHILSGYNDMSQYGKLEGFPEVPQTGVNGDGTKLSCKAPNTFQQLHQLTRMEAVDGSKVSEGEGEKSSSDEDGLSENFGEIIKKTMVETVSA</sequence>
<feature type="compositionally biased region" description="Basic and acidic residues" evidence="9">
    <location>
        <begin position="165"/>
        <end position="176"/>
    </location>
</feature>
<dbReference type="PANTHER" id="PTHR13580:SF9">
    <property type="entry name" value="AXIN1 UP-REGULATED 1, ISOFORM A"/>
    <property type="match status" value="1"/>
</dbReference>
<evidence type="ECO:0000256" key="3">
    <source>
        <dbReference type="ARBA" id="ARBA00022703"/>
    </source>
</evidence>
<feature type="compositionally biased region" description="Polar residues" evidence="9">
    <location>
        <begin position="20"/>
        <end position="37"/>
    </location>
</feature>
<dbReference type="PANTHER" id="PTHR13580">
    <property type="entry name" value="TGF-BETA INDUCED APOPTOSIS PROTEIN"/>
    <property type="match status" value="1"/>
</dbReference>
<dbReference type="Pfam" id="PF16019">
    <property type="entry name" value="CSRNP_N"/>
    <property type="match status" value="1"/>
</dbReference>
<keyword evidence="5" id="KW-0238">DNA-binding</keyword>
<feature type="compositionally biased region" description="Low complexity" evidence="9">
    <location>
        <begin position="233"/>
        <end position="250"/>
    </location>
</feature>
<evidence type="ECO:0000313" key="12">
    <source>
        <dbReference type="Proteomes" id="UP001642540"/>
    </source>
</evidence>
<keyword evidence="4" id="KW-0805">Transcription regulation</keyword>
<feature type="compositionally biased region" description="Low complexity" evidence="9">
    <location>
        <begin position="652"/>
        <end position="666"/>
    </location>
</feature>
<evidence type="ECO:0000256" key="9">
    <source>
        <dbReference type="SAM" id="MobiDB-lite"/>
    </source>
</evidence>
<feature type="region of interest" description="Disordered" evidence="9">
    <location>
        <begin position="652"/>
        <end position="703"/>
    </location>
</feature>
<feature type="compositionally biased region" description="Basic and acidic residues" evidence="9">
    <location>
        <begin position="1276"/>
        <end position="1292"/>
    </location>
</feature>
<dbReference type="PRINTS" id="PR02031">
    <property type="entry name" value="CYSSERRICHNP"/>
</dbReference>
<evidence type="ECO:0000256" key="2">
    <source>
        <dbReference type="ARBA" id="ARBA00008548"/>
    </source>
</evidence>
<comment type="similarity">
    <text evidence="2">Belongs to the AXUD1 family.</text>
</comment>
<protein>
    <recommendedName>
        <fullName evidence="10">Cysteine/serine-rich nuclear protein N-terminal domain-containing protein</fullName>
    </recommendedName>
</protein>
<keyword evidence="8" id="KW-0539">Nucleus</keyword>
<keyword evidence="3" id="KW-0053">Apoptosis</keyword>
<feature type="region of interest" description="Disordered" evidence="9">
    <location>
        <begin position="1276"/>
        <end position="1303"/>
    </location>
</feature>
<name>A0ABP1PP56_9HEXA</name>
<feature type="compositionally biased region" description="Acidic residues" evidence="9">
    <location>
        <begin position="689"/>
        <end position="703"/>
    </location>
</feature>
<feature type="region of interest" description="Disordered" evidence="9">
    <location>
        <begin position="539"/>
        <end position="583"/>
    </location>
</feature>
<feature type="region of interest" description="Disordered" evidence="9">
    <location>
        <begin position="135"/>
        <end position="182"/>
    </location>
</feature>
<feature type="compositionally biased region" description="Basic and acidic residues" evidence="9">
    <location>
        <begin position="1"/>
        <end position="17"/>
    </location>
</feature>
<comment type="subcellular location">
    <subcellularLocation>
        <location evidence="1">Nucleus</location>
    </subcellularLocation>
</comment>
<comment type="caution">
    <text evidence="11">The sequence shown here is derived from an EMBL/GenBank/DDBJ whole genome shotgun (WGS) entry which is preliminary data.</text>
</comment>
<dbReference type="InterPro" id="IPR031972">
    <property type="entry name" value="CSRNP_N"/>
</dbReference>
<reference evidence="11 12" key="1">
    <citation type="submission" date="2024-08" db="EMBL/GenBank/DDBJ databases">
        <authorList>
            <person name="Cucini C."/>
            <person name="Frati F."/>
        </authorList>
    </citation>
    <scope>NUCLEOTIDE SEQUENCE [LARGE SCALE GENOMIC DNA]</scope>
</reference>
<evidence type="ECO:0000256" key="6">
    <source>
        <dbReference type="ARBA" id="ARBA00023159"/>
    </source>
</evidence>
<keyword evidence="12" id="KW-1185">Reference proteome</keyword>
<dbReference type="EMBL" id="CAXLJM020000004">
    <property type="protein sequence ID" value="CAL8070239.1"/>
    <property type="molecule type" value="Genomic_DNA"/>
</dbReference>
<evidence type="ECO:0000256" key="7">
    <source>
        <dbReference type="ARBA" id="ARBA00023163"/>
    </source>
</evidence>
<evidence type="ECO:0000259" key="10">
    <source>
        <dbReference type="Pfam" id="PF16019"/>
    </source>
</evidence>
<dbReference type="Proteomes" id="UP001642540">
    <property type="component" value="Unassembled WGS sequence"/>
</dbReference>
<dbReference type="InterPro" id="IPR023260">
    <property type="entry name" value="Cys/Ser-rich_nuc_prot"/>
</dbReference>
<evidence type="ECO:0000313" key="11">
    <source>
        <dbReference type="EMBL" id="CAL8070239.1"/>
    </source>
</evidence>